<dbReference type="OrthoDB" id="46118at2157"/>
<dbReference type="Pfam" id="PF07758">
    <property type="entry name" value="DUF1614"/>
    <property type="match status" value="1"/>
</dbReference>
<feature type="transmembrane region" description="Helical" evidence="1">
    <location>
        <begin position="216"/>
        <end position="238"/>
    </location>
</feature>
<keyword evidence="1" id="KW-1133">Transmembrane helix</keyword>
<feature type="transmembrane region" description="Helical" evidence="1">
    <location>
        <begin position="135"/>
        <end position="153"/>
    </location>
</feature>
<keyword evidence="3" id="KW-1185">Reference proteome</keyword>
<protein>
    <submittedName>
        <fullName evidence="2">Hypothetical membrane protein, conserved</fullName>
    </submittedName>
</protein>
<keyword evidence="1" id="KW-0812">Transmembrane</keyword>
<gene>
    <name evidence="2" type="ordered locus">TK2234</name>
</gene>
<evidence type="ECO:0000313" key="2">
    <source>
        <dbReference type="EMBL" id="BAD86423.1"/>
    </source>
</evidence>
<evidence type="ECO:0000256" key="1">
    <source>
        <dbReference type="SAM" id="Phobius"/>
    </source>
</evidence>
<evidence type="ECO:0000313" key="3">
    <source>
        <dbReference type="Proteomes" id="UP000000536"/>
    </source>
</evidence>
<feature type="transmembrane region" description="Helical" evidence="1">
    <location>
        <begin position="52"/>
        <end position="70"/>
    </location>
</feature>
<keyword evidence="1" id="KW-0472">Membrane</keyword>
<feature type="transmembrane region" description="Helical" evidence="1">
    <location>
        <begin position="20"/>
        <end position="43"/>
    </location>
</feature>
<dbReference type="InParanoid" id="Q5JHQ9"/>
<dbReference type="RefSeq" id="WP_011251184.1">
    <property type="nucleotide sequence ID" value="NC_006624.1"/>
</dbReference>
<dbReference type="Proteomes" id="UP000000536">
    <property type="component" value="Chromosome"/>
</dbReference>
<dbReference type="KEGG" id="tko:TK2234"/>
<dbReference type="HOGENOM" id="CLU_082100_0_0_2"/>
<dbReference type="PhylomeDB" id="Q5JHQ9"/>
<sequence>MGQRGSQRLALFFPALRWPVLLLLGLFLVIVFAFFSGAVLVAFRRLGLPPEVALTMFVFALVGSFINIPIAEERAYEPVIKLREVSFFGFLYPIPYFGVEERRMIISINVGGALVPLSIVLYELIRIAMLGQYGLLFNTLLAVLIAALICNAVSVPVRGVGIAMPSIVPPLVAVLLGWLLGDGNPTLVAYVSGTLGALLGADIMNWKKLKHLDAPMVSIGGAGTFDGVFLAGVIAVLLV</sequence>
<dbReference type="GeneID" id="78448774"/>
<dbReference type="eggNOG" id="arCOG02159">
    <property type="taxonomic scope" value="Archaea"/>
</dbReference>
<proteinExistence type="predicted"/>
<dbReference type="EMBL" id="AP006878">
    <property type="protein sequence ID" value="BAD86423.1"/>
    <property type="molecule type" value="Genomic_DNA"/>
</dbReference>
<dbReference type="AlphaFoldDB" id="Q5JHQ9"/>
<feature type="transmembrane region" description="Helical" evidence="1">
    <location>
        <begin position="187"/>
        <end position="204"/>
    </location>
</feature>
<accession>Q5JHQ9</accession>
<name>Q5JHQ9_THEKO</name>
<feature type="transmembrane region" description="Helical" evidence="1">
    <location>
        <begin position="106"/>
        <end position="129"/>
    </location>
</feature>
<dbReference type="STRING" id="69014.TK2234"/>
<feature type="transmembrane region" description="Helical" evidence="1">
    <location>
        <begin position="160"/>
        <end position="181"/>
    </location>
</feature>
<dbReference type="InterPro" id="IPR011672">
    <property type="entry name" value="DUF1614"/>
</dbReference>
<reference evidence="2 3" key="1">
    <citation type="journal article" date="2005" name="Genome Res.">
        <title>Complete genome sequence of the hyperthermophilic archaeon Thermococcus kodakaraensis KOD1 and comparison with Pyrococcus genomes.</title>
        <authorList>
            <person name="Fukui T."/>
            <person name="Atomi H."/>
            <person name="Kanai T."/>
            <person name="Matsumi R."/>
            <person name="Fujiwara S."/>
            <person name="Imanaka T."/>
        </authorList>
    </citation>
    <scope>NUCLEOTIDE SEQUENCE [LARGE SCALE GENOMIC DNA]</scope>
    <source>
        <strain evidence="3">ATCC BAA-918 / JCM 12380 / KOD1</strain>
    </source>
</reference>
<feature type="transmembrane region" description="Helical" evidence="1">
    <location>
        <begin position="82"/>
        <end position="99"/>
    </location>
</feature>
<dbReference type="EnsemblBacteria" id="BAD86423">
    <property type="protein sequence ID" value="BAD86423"/>
    <property type="gene ID" value="TK2234"/>
</dbReference>
<organism evidence="2 3">
    <name type="scientific">Thermococcus kodakarensis (strain ATCC BAA-918 / JCM 12380 / KOD1)</name>
    <name type="common">Pyrococcus kodakaraensis (strain KOD1)</name>
    <dbReference type="NCBI Taxonomy" id="69014"/>
    <lineage>
        <taxon>Archaea</taxon>
        <taxon>Methanobacteriati</taxon>
        <taxon>Methanobacteriota</taxon>
        <taxon>Thermococci</taxon>
        <taxon>Thermococcales</taxon>
        <taxon>Thermococcaceae</taxon>
        <taxon>Thermococcus</taxon>
    </lineage>
</organism>
<dbReference type="PATRIC" id="fig|69014.16.peg.2189"/>